<evidence type="ECO:0000256" key="1">
    <source>
        <dbReference type="SAM" id="SignalP"/>
    </source>
</evidence>
<dbReference type="PANTHER" id="PTHR46826:SF1">
    <property type="entry name" value="TVP38_TMEM64 FAMILY MEMBRANE PROTEIN YDJX"/>
    <property type="match status" value="1"/>
</dbReference>
<dbReference type="PANTHER" id="PTHR46826">
    <property type="match status" value="1"/>
</dbReference>
<name>A0AAD8XYP2_9STRA</name>
<feature type="signal peptide" evidence="1">
    <location>
        <begin position="1"/>
        <end position="28"/>
    </location>
</feature>
<organism evidence="3 4">
    <name type="scientific">Skeletonema marinoi</name>
    <dbReference type="NCBI Taxonomy" id="267567"/>
    <lineage>
        <taxon>Eukaryota</taxon>
        <taxon>Sar</taxon>
        <taxon>Stramenopiles</taxon>
        <taxon>Ochrophyta</taxon>
        <taxon>Bacillariophyta</taxon>
        <taxon>Coscinodiscophyceae</taxon>
        <taxon>Thalassiosirophycidae</taxon>
        <taxon>Thalassiosirales</taxon>
        <taxon>Skeletonemataceae</taxon>
        <taxon>Skeletonema</taxon>
        <taxon>Skeletonema marinoi-dohrnii complex</taxon>
    </lineage>
</organism>
<proteinExistence type="predicted"/>
<dbReference type="InterPro" id="IPR032816">
    <property type="entry name" value="VTT_dom"/>
</dbReference>
<comment type="caution">
    <text evidence="3">The sequence shown here is derived from an EMBL/GenBank/DDBJ whole genome shotgun (WGS) entry which is preliminary data.</text>
</comment>
<sequence length="557" mass="59974">MAANTMATMKLIIVLLACLTTLNNVVSAFSSSPPHRHNTLSNNMPQTFIKSTTQLQALSDEEEQELRRVEEESRLKILTDRRKTIRGILKAAEGTKNYRLQNGYVPAINEETGKPEKSDAQTAVTITAFVVAAGAVALRIGGRAALVSALGLDFATENPELRDGLDNVLNYASTIGTEAELGLFILAWTAVKVLCFDAGGVVLALASGVLFGGVWQGAVVSAFSATVGSSVAFGMAKLDTPVRTKALEVVEEYPSLRGIEKVVAKDGLKAILTLRLAPVLPIPIGLYNYVYGVTNVPYLDFAGGIFLGSLKPYLLDSYLGVFGKQLVDGTAGESGMQDALLLIALGVSVLIGVFASQLANETWESINEEVELEKKAAAEKEDTAGDGVMRQIMGMDLPQWIIGFQLSLQAADERVGGMIVEEYNAKVWNYTLEELELDPIINPAAQSFGPEVANANKGFDFPASICDGLVLSPNLLSAYFRYADPLYNEEEQTINSMKQGTESLVEEEASAMKIDAATVTVPLQVQQMQEVPLIVADDLLKALEKLQTTLQKQLADL</sequence>
<dbReference type="Pfam" id="PF09335">
    <property type="entry name" value="VTT_dom"/>
    <property type="match status" value="1"/>
</dbReference>
<keyword evidence="1" id="KW-0732">Signal</keyword>
<evidence type="ECO:0000313" key="3">
    <source>
        <dbReference type="EMBL" id="KAK1736069.1"/>
    </source>
</evidence>
<reference evidence="3" key="1">
    <citation type="submission" date="2023-06" db="EMBL/GenBank/DDBJ databases">
        <title>Survivors Of The Sea: Transcriptome response of Skeletonema marinoi to long-term dormancy.</title>
        <authorList>
            <person name="Pinder M.I.M."/>
            <person name="Kourtchenko O."/>
            <person name="Robertson E.K."/>
            <person name="Larsson T."/>
            <person name="Maumus F."/>
            <person name="Osuna-Cruz C.M."/>
            <person name="Vancaester E."/>
            <person name="Stenow R."/>
            <person name="Vandepoele K."/>
            <person name="Ploug H."/>
            <person name="Bruchert V."/>
            <person name="Godhe A."/>
            <person name="Topel M."/>
        </authorList>
    </citation>
    <scope>NUCLEOTIDE SEQUENCE</scope>
    <source>
        <strain evidence="3">R05AC</strain>
    </source>
</reference>
<evidence type="ECO:0000259" key="2">
    <source>
        <dbReference type="Pfam" id="PF09335"/>
    </source>
</evidence>
<feature type="domain" description="VTT" evidence="2">
    <location>
        <begin position="201"/>
        <end position="321"/>
    </location>
</feature>
<accession>A0AAD8XYP2</accession>
<protein>
    <submittedName>
        <fullName evidence="3">TVP38/TMEM64 family membrane protein</fullName>
    </submittedName>
</protein>
<dbReference type="AlphaFoldDB" id="A0AAD8XYP2"/>
<feature type="chain" id="PRO_5042044313" evidence="1">
    <location>
        <begin position="29"/>
        <end position="557"/>
    </location>
</feature>
<dbReference type="InterPro" id="IPR053240">
    <property type="entry name" value="VTT_domain"/>
</dbReference>
<keyword evidence="4" id="KW-1185">Reference proteome</keyword>
<gene>
    <name evidence="3" type="ORF">QTG54_013205</name>
</gene>
<dbReference type="Proteomes" id="UP001224775">
    <property type="component" value="Unassembled WGS sequence"/>
</dbReference>
<dbReference type="EMBL" id="JATAAI010000030">
    <property type="protein sequence ID" value="KAK1736069.1"/>
    <property type="molecule type" value="Genomic_DNA"/>
</dbReference>
<evidence type="ECO:0000313" key="4">
    <source>
        <dbReference type="Proteomes" id="UP001224775"/>
    </source>
</evidence>